<sequence length="144" mass="15357">MASAIDPLNLISALAAVLAVGLTLITVIAHRNVDQARNAAEKAKTEAEEARKEVRIVSETVIARAEALALTSHLLERMQVAARKSSDLSKEADAIIDQDQSASYALNLNASGLGILAGFFSSLHRWMLEPHLISTDDLNAQAVA</sequence>
<evidence type="ECO:0000313" key="3">
    <source>
        <dbReference type="EMBL" id="VFK71053.1"/>
    </source>
</evidence>
<evidence type="ECO:0000313" key="2">
    <source>
        <dbReference type="EMBL" id="VFK64288.1"/>
    </source>
</evidence>
<protein>
    <submittedName>
        <fullName evidence="3">Uncharacterized protein</fullName>
    </submittedName>
</protein>
<proteinExistence type="predicted"/>
<dbReference type="EMBL" id="CAADFZ010000044">
    <property type="protein sequence ID" value="VFK64288.1"/>
    <property type="molecule type" value="Genomic_DNA"/>
</dbReference>
<dbReference type="EMBL" id="CAADGD010000048">
    <property type="protein sequence ID" value="VFK71053.1"/>
    <property type="molecule type" value="Genomic_DNA"/>
</dbReference>
<dbReference type="AlphaFoldDB" id="A0A451AYC8"/>
<gene>
    <name evidence="2" type="ORF">BECKUNK1418G_GA0071005_104417</name>
    <name evidence="3" type="ORF">BECKUNK1418H_GA0071006_104817</name>
</gene>
<keyword evidence="1" id="KW-0175">Coiled coil</keyword>
<organism evidence="3">
    <name type="scientific">Candidatus Kentrum sp. UNK</name>
    <dbReference type="NCBI Taxonomy" id="2126344"/>
    <lineage>
        <taxon>Bacteria</taxon>
        <taxon>Pseudomonadati</taxon>
        <taxon>Pseudomonadota</taxon>
        <taxon>Gammaproteobacteria</taxon>
        <taxon>Candidatus Kentrum</taxon>
    </lineage>
</organism>
<evidence type="ECO:0000256" key="1">
    <source>
        <dbReference type="SAM" id="Coils"/>
    </source>
</evidence>
<accession>A0A451AYC8</accession>
<name>A0A451AYC8_9GAMM</name>
<reference evidence="3" key="1">
    <citation type="submission" date="2019-02" db="EMBL/GenBank/DDBJ databases">
        <authorList>
            <person name="Gruber-Vodicka R. H."/>
            <person name="Seah K. B. B."/>
        </authorList>
    </citation>
    <scope>NUCLEOTIDE SEQUENCE</scope>
    <source>
        <strain evidence="3">BECK_BY19</strain>
        <strain evidence="2">BECK_BY8</strain>
    </source>
</reference>
<feature type="coiled-coil region" evidence="1">
    <location>
        <begin position="30"/>
        <end position="60"/>
    </location>
</feature>